<proteinExistence type="predicted"/>
<dbReference type="Proteomes" id="UP000288279">
    <property type="component" value="Unassembled WGS sequence"/>
</dbReference>
<keyword evidence="8" id="KW-0798">TonB box</keyword>
<evidence type="ECO:0000256" key="11">
    <source>
        <dbReference type="SAM" id="MobiDB-lite"/>
    </source>
</evidence>
<keyword evidence="10" id="KW-0998">Cell outer membrane</keyword>
<evidence type="ECO:0000256" key="3">
    <source>
        <dbReference type="ARBA" id="ARBA00022452"/>
    </source>
</evidence>
<keyword evidence="3" id="KW-1134">Transmembrane beta strand</keyword>
<dbReference type="InterPro" id="IPR000531">
    <property type="entry name" value="Beta-barrel_TonB"/>
</dbReference>
<evidence type="ECO:0000259" key="12">
    <source>
        <dbReference type="Pfam" id="PF00593"/>
    </source>
</evidence>
<name>A0A432ZP94_9GAMM</name>
<evidence type="ECO:0000256" key="4">
    <source>
        <dbReference type="ARBA" id="ARBA00022496"/>
    </source>
</evidence>
<dbReference type="InterPro" id="IPR036942">
    <property type="entry name" value="Beta-barrel_TonB_sf"/>
</dbReference>
<evidence type="ECO:0000256" key="10">
    <source>
        <dbReference type="ARBA" id="ARBA00023237"/>
    </source>
</evidence>
<evidence type="ECO:0000313" key="14">
    <source>
        <dbReference type="Proteomes" id="UP000288279"/>
    </source>
</evidence>
<evidence type="ECO:0000256" key="1">
    <source>
        <dbReference type="ARBA" id="ARBA00004571"/>
    </source>
</evidence>
<sequence length="775" mass="86589">MTAAALAAAQEPVTPEQTEQNEIEIIEVRGERNAALTLPNETPVDSGFGDASSMFDSNRAVTAISKALREALAIDDMHDVQKVAPNTYAAAGFGAPSLPTIRGQLGELFQLGMRRQGGNNGLGIPMSFNGVDEIAVVRGMAPVMYGSTQRTGGYLQLQPKRANLSQQQGEVNLSVGSWQQYQGQFDYNSVLNADSSALRISAEVVREDSFYDFTEYESDSLYLAYAHQFNPDVRLDLHAEFYQVDWTDNAGINRPTQALIDDGLYVTGQGRQANGSNVPGAFSLVTPEALVDIPRSRVYTDPEDINNAQTYLIYGLLDWRIATDLDFSQRFYLQHLQREEIAQNSFVEIVDGATTFETRSEFRKAWQDGGVTWFGANLRYNDVLGFSQFTTEADLPVDLLGPIENRRIPLTAAQQARLIELRPGVFVSPGTQYDLNQDGAGDFNLSDTTDSTSYQWGLFAQHNYPISEQWQVELGLRADYYDVTAADPFAQQLTGNQVEDSYSDWLWGKHLSLRYEPSAGQALYVTWQQSDSTSNSLAGGTVLGADQQINPLNFATENENIELGYKWQPLDSNWYLDLVAYNQKRSLRNRDGSNSGIKARGFESQWFYQAEQAWLSLSYSYLDARFDDSAAFQDSRSVYDAFTTDRPDLVAGTGVGAPNFASFPAADVRVQGLPDHTAALATGYRLNDAWQVGADLTFNSDYKLDYLDLVRIRDQFTLNINAIWQLSEQSRVRFDVFNVTDEENWSPVFEGGYFGSTLVFPELPRHVEVSYRYSF</sequence>
<keyword evidence="2" id="KW-0813">Transport</keyword>
<dbReference type="InterPro" id="IPR039426">
    <property type="entry name" value="TonB-dep_rcpt-like"/>
</dbReference>
<protein>
    <submittedName>
        <fullName evidence="13">TonB-dependent receptor</fullName>
    </submittedName>
</protein>
<keyword evidence="6" id="KW-0408">Iron</keyword>
<comment type="caution">
    <text evidence="13">The sequence shown here is derived from an EMBL/GenBank/DDBJ whole genome shotgun (WGS) entry which is preliminary data.</text>
</comment>
<dbReference type="Gene3D" id="2.40.170.20">
    <property type="entry name" value="TonB-dependent receptor, beta-barrel domain"/>
    <property type="match status" value="1"/>
</dbReference>
<dbReference type="InterPro" id="IPR010917">
    <property type="entry name" value="TonB_rcpt_CS"/>
</dbReference>
<dbReference type="InterPro" id="IPR037066">
    <property type="entry name" value="Plug_dom_sf"/>
</dbReference>
<comment type="subcellular location">
    <subcellularLocation>
        <location evidence="1">Cell outer membrane</location>
        <topology evidence="1">Multi-pass membrane protein</topology>
    </subcellularLocation>
</comment>
<evidence type="ECO:0000256" key="7">
    <source>
        <dbReference type="ARBA" id="ARBA00023065"/>
    </source>
</evidence>
<feature type="region of interest" description="Disordered" evidence="11">
    <location>
        <begin position="1"/>
        <end position="20"/>
    </location>
</feature>
<keyword evidence="5" id="KW-0812">Transmembrane</keyword>
<dbReference type="PROSITE" id="PS01156">
    <property type="entry name" value="TONB_DEPENDENT_REC_2"/>
    <property type="match status" value="1"/>
</dbReference>
<reference evidence="13 14" key="1">
    <citation type="journal article" date="2011" name="Front. Microbiol.">
        <title>Genomic signatures of strain selection and enhancement in Bacillus atrophaeus var. globigii, a historical biowarfare simulant.</title>
        <authorList>
            <person name="Gibbons H.S."/>
            <person name="Broomall S.M."/>
            <person name="McNew L.A."/>
            <person name="Daligault H."/>
            <person name="Chapman C."/>
            <person name="Bruce D."/>
            <person name="Karavis M."/>
            <person name="Krepps M."/>
            <person name="McGregor P.A."/>
            <person name="Hong C."/>
            <person name="Park K.H."/>
            <person name="Akmal A."/>
            <person name="Feldman A."/>
            <person name="Lin J.S."/>
            <person name="Chang W.E."/>
            <person name="Higgs B.W."/>
            <person name="Demirev P."/>
            <person name="Lindquist J."/>
            <person name="Liem A."/>
            <person name="Fochler E."/>
            <person name="Read T.D."/>
            <person name="Tapia R."/>
            <person name="Johnson S."/>
            <person name="Bishop-Lilly K.A."/>
            <person name="Detter C."/>
            <person name="Han C."/>
            <person name="Sozhamannan S."/>
            <person name="Rosenzweig C.N."/>
            <person name="Skowronski E.W."/>
        </authorList>
    </citation>
    <scope>NUCLEOTIDE SEQUENCE [LARGE SCALE GENOMIC DNA]</scope>
    <source>
        <strain evidence="13 14">PIT1</strain>
    </source>
</reference>
<dbReference type="SUPFAM" id="SSF56935">
    <property type="entry name" value="Porins"/>
    <property type="match status" value="1"/>
</dbReference>
<evidence type="ECO:0000256" key="6">
    <source>
        <dbReference type="ARBA" id="ARBA00023004"/>
    </source>
</evidence>
<evidence type="ECO:0000256" key="9">
    <source>
        <dbReference type="ARBA" id="ARBA00023136"/>
    </source>
</evidence>
<organism evidence="13 14">
    <name type="scientific">Pseudidiomarina taiwanensis</name>
    <dbReference type="NCBI Taxonomy" id="337250"/>
    <lineage>
        <taxon>Bacteria</taxon>
        <taxon>Pseudomonadati</taxon>
        <taxon>Pseudomonadota</taxon>
        <taxon>Gammaproteobacteria</taxon>
        <taxon>Alteromonadales</taxon>
        <taxon>Idiomarinaceae</taxon>
        <taxon>Pseudidiomarina</taxon>
    </lineage>
</organism>
<keyword evidence="7" id="KW-0406">Ion transport</keyword>
<dbReference type="AlphaFoldDB" id="A0A432ZP94"/>
<accession>A0A432ZP94</accession>
<gene>
    <name evidence="13" type="ORF">CWI83_01890</name>
</gene>
<dbReference type="GO" id="GO:0009279">
    <property type="term" value="C:cell outer membrane"/>
    <property type="evidence" value="ECO:0007669"/>
    <property type="project" value="UniProtKB-SubCell"/>
</dbReference>
<evidence type="ECO:0000256" key="8">
    <source>
        <dbReference type="ARBA" id="ARBA00023077"/>
    </source>
</evidence>
<keyword evidence="9" id="KW-0472">Membrane</keyword>
<dbReference type="Pfam" id="PF00593">
    <property type="entry name" value="TonB_dep_Rec_b-barrel"/>
    <property type="match status" value="1"/>
</dbReference>
<keyword evidence="4" id="KW-0410">Iron transport</keyword>
<keyword evidence="13" id="KW-0675">Receptor</keyword>
<dbReference type="PANTHER" id="PTHR32552">
    <property type="entry name" value="FERRICHROME IRON RECEPTOR-RELATED"/>
    <property type="match status" value="1"/>
</dbReference>
<dbReference type="PANTHER" id="PTHR32552:SF81">
    <property type="entry name" value="TONB-DEPENDENT OUTER MEMBRANE RECEPTOR"/>
    <property type="match status" value="1"/>
</dbReference>
<evidence type="ECO:0000256" key="5">
    <source>
        <dbReference type="ARBA" id="ARBA00022692"/>
    </source>
</evidence>
<dbReference type="Gene3D" id="2.170.130.10">
    <property type="entry name" value="TonB-dependent receptor, plug domain"/>
    <property type="match status" value="1"/>
</dbReference>
<feature type="domain" description="TonB-dependent receptor-like beta-barrel" evidence="12">
    <location>
        <begin position="246"/>
        <end position="739"/>
    </location>
</feature>
<keyword evidence="14" id="KW-1185">Reference proteome</keyword>
<evidence type="ECO:0000256" key="2">
    <source>
        <dbReference type="ARBA" id="ARBA00022448"/>
    </source>
</evidence>
<dbReference type="GO" id="GO:0006826">
    <property type="term" value="P:iron ion transport"/>
    <property type="evidence" value="ECO:0007669"/>
    <property type="project" value="UniProtKB-KW"/>
</dbReference>
<dbReference type="EMBL" id="PIQG01000001">
    <property type="protein sequence ID" value="RUO79681.1"/>
    <property type="molecule type" value="Genomic_DNA"/>
</dbReference>
<evidence type="ECO:0000313" key="13">
    <source>
        <dbReference type="EMBL" id="RUO79681.1"/>
    </source>
</evidence>